<keyword evidence="6" id="KW-0210">Decarboxylase</keyword>
<dbReference type="InterPro" id="IPR033412">
    <property type="entry name" value="PFOR_II"/>
</dbReference>
<dbReference type="InterPro" id="IPR030374">
    <property type="entry name" value="PABS"/>
</dbReference>
<feature type="domain" description="4Fe-4S ferredoxin-type" evidence="18">
    <location>
        <begin position="515"/>
        <end position="545"/>
    </location>
</feature>
<dbReference type="InterPro" id="IPR050722">
    <property type="entry name" value="Pyruvate:ferred/Flavod_OxRd"/>
</dbReference>
<dbReference type="FunFam" id="3.40.50.920:FF:000007">
    <property type="entry name" value="Pyruvate:ferredoxin (Flavodoxin) oxidoreductase"/>
    <property type="match status" value="1"/>
</dbReference>
<feature type="active site" description="Proton acceptor" evidence="16">
    <location>
        <position position="943"/>
    </location>
</feature>
<evidence type="ECO:0000256" key="9">
    <source>
        <dbReference type="ARBA" id="ARBA00023004"/>
    </source>
</evidence>
<evidence type="ECO:0000256" key="1">
    <source>
        <dbReference type="ARBA" id="ARBA00001928"/>
    </source>
</evidence>
<dbReference type="PROSITE" id="PS01330">
    <property type="entry name" value="PABS_1"/>
    <property type="match status" value="1"/>
</dbReference>
<dbReference type="InterPro" id="IPR019752">
    <property type="entry name" value="Pyrv/ketoisovalerate_OxRed_cat"/>
</dbReference>
<gene>
    <name evidence="19" type="ORF">KIPB_002661</name>
</gene>
<dbReference type="SUPFAM" id="SSF54862">
    <property type="entry name" value="4Fe-4S ferredoxins"/>
    <property type="match status" value="1"/>
</dbReference>
<dbReference type="Gene3D" id="2.30.140.10">
    <property type="entry name" value="Spermidine synthase, tetramerisation domain"/>
    <property type="match status" value="1"/>
</dbReference>
<dbReference type="SUPFAM" id="SSF53335">
    <property type="entry name" value="S-adenosyl-L-methionine-dependent methyltransferases"/>
    <property type="match status" value="1"/>
</dbReference>
<evidence type="ECO:0000256" key="8">
    <source>
        <dbReference type="ARBA" id="ARBA00023002"/>
    </source>
</evidence>
<dbReference type="Pfam" id="PF17284">
    <property type="entry name" value="Spermine_synt_N"/>
    <property type="match status" value="1"/>
</dbReference>
<dbReference type="InterPro" id="IPR016067">
    <property type="entry name" value="S-AdoMet_deCO2ase_core"/>
</dbReference>
<dbReference type="EMBL" id="BDIP01000460">
    <property type="protein sequence ID" value="GIQ81670.1"/>
    <property type="molecule type" value="Genomic_DNA"/>
</dbReference>
<keyword evidence="11 16" id="KW-0620">Polyamine biosynthesis</keyword>
<dbReference type="GO" id="GO:0004014">
    <property type="term" value="F:adenosylmethionine decarboxylase activity"/>
    <property type="evidence" value="ECO:0007669"/>
    <property type="project" value="InterPro"/>
</dbReference>
<feature type="non-terminal residue" evidence="19">
    <location>
        <position position="1"/>
    </location>
</feature>
<comment type="cofactor">
    <cofactor evidence="1">
        <name>pyruvate</name>
        <dbReference type="ChEBI" id="CHEBI:15361"/>
    </cofactor>
</comment>
<keyword evidence="10" id="KW-0411">Iron-sulfur</keyword>
<keyword evidence="4 16" id="KW-0808">Transferase</keyword>
<evidence type="ECO:0000256" key="4">
    <source>
        <dbReference type="ARBA" id="ARBA00022679"/>
    </source>
</evidence>
<dbReference type="SUPFAM" id="SSF53323">
    <property type="entry name" value="Pyruvate-ferredoxin oxidoreductase, PFOR, domain III"/>
    <property type="match status" value="1"/>
</dbReference>
<dbReference type="PROSITE" id="PS51006">
    <property type="entry name" value="PABS_2"/>
    <property type="match status" value="1"/>
</dbReference>
<evidence type="ECO:0000256" key="15">
    <source>
        <dbReference type="ARBA" id="ARBA00023317"/>
    </source>
</evidence>
<evidence type="ECO:0000313" key="20">
    <source>
        <dbReference type="Proteomes" id="UP000265618"/>
    </source>
</evidence>
<dbReference type="GO" id="GO:0006979">
    <property type="term" value="P:response to oxidative stress"/>
    <property type="evidence" value="ECO:0007669"/>
    <property type="project" value="TreeGrafter"/>
</dbReference>
<keyword evidence="13" id="KW-0456">Lyase</keyword>
<dbReference type="Gene3D" id="3.40.50.150">
    <property type="entry name" value="Vaccinia Virus protein VP39"/>
    <property type="match status" value="1"/>
</dbReference>
<dbReference type="AlphaFoldDB" id="A0A9K3CT82"/>
<keyword evidence="9" id="KW-0408">Iron</keyword>
<dbReference type="SUPFAM" id="SSF52922">
    <property type="entry name" value="TK C-terminal domain-like"/>
    <property type="match status" value="1"/>
</dbReference>
<keyword evidence="20" id="KW-1185">Reference proteome</keyword>
<feature type="domain" description="PABS" evidence="17">
    <location>
        <begin position="782"/>
        <end position="1022"/>
    </location>
</feature>
<dbReference type="Gene3D" id="3.30.70.20">
    <property type="match status" value="1"/>
</dbReference>
<dbReference type="Pfam" id="PF10371">
    <property type="entry name" value="EKR"/>
    <property type="match status" value="1"/>
</dbReference>
<dbReference type="Pfam" id="PF01564">
    <property type="entry name" value="Spermine_synth"/>
    <property type="match status" value="1"/>
</dbReference>
<comment type="caution">
    <text evidence="19">The sequence shown here is derived from an EMBL/GenBank/DDBJ whole genome shotgun (WGS) entry which is preliminary data.</text>
</comment>
<dbReference type="GO" id="GO:0046872">
    <property type="term" value="F:metal ion binding"/>
    <property type="evidence" value="ECO:0007669"/>
    <property type="project" value="UniProtKB-KW"/>
</dbReference>
<dbReference type="InterPro" id="IPR017900">
    <property type="entry name" value="4Fe4S_Fe_S_CS"/>
</dbReference>
<dbReference type="CDD" id="cd02440">
    <property type="entry name" value="AdoMet_MTases"/>
    <property type="match status" value="1"/>
</dbReference>
<dbReference type="Pfam" id="PF02675">
    <property type="entry name" value="AdoMet_dc"/>
    <property type="match status" value="1"/>
</dbReference>
<dbReference type="GO" id="GO:0008295">
    <property type="term" value="P:spermidine biosynthetic process"/>
    <property type="evidence" value="ECO:0007669"/>
    <property type="project" value="InterPro"/>
</dbReference>
<evidence type="ECO:0000256" key="5">
    <source>
        <dbReference type="ARBA" id="ARBA00022723"/>
    </source>
</evidence>
<dbReference type="InterPro" id="IPR017896">
    <property type="entry name" value="4Fe4S_Fe-S-bd"/>
</dbReference>
<dbReference type="InterPro" id="IPR037163">
    <property type="entry name" value="Spermidine_synt_N_sf"/>
</dbReference>
<keyword evidence="12" id="KW-0865">Zymogen</keyword>
<evidence type="ECO:0000256" key="14">
    <source>
        <dbReference type="ARBA" id="ARBA00023270"/>
    </source>
</evidence>
<dbReference type="InterPro" id="IPR029061">
    <property type="entry name" value="THDP-binding"/>
</dbReference>
<dbReference type="Proteomes" id="UP000265618">
    <property type="component" value="Unassembled WGS sequence"/>
</dbReference>
<evidence type="ECO:0000256" key="12">
    <source>
        <dbReference type="ARBA" id="ARBA00023145"/>
    </source>
</evidence>
<keyword evidence="14" id="KW-0704">Schiff base</keyword>
<keyword evidence="15" id="KW-0670">Pyruvate</keyword>
<proteinExistence type="inferred from homology"/>
<dbReference type="PROSITE" id="PS51379">
    <property type="entry name" value="4FE4S_FER_2"/>
    <property type="match status" value="2"/>
</dbReference>
<protein>
    <submittedName>
        <fullName evidence="19">Spermidine/spermine synthases</fullName>
    </submittedName>
</protein>
<evidence type="ECO:0000256" key="13">
    <source>
        <dbReference type="ARBA" id="ARBA00023239"/>
    </source>
</evidence>
<evidence type="ECO:0000256" key="10">
    <source>
        <dbReference type="ARBA" id="ARBA00023014"/>
    </source>
</evidence>
<evidence type="ECO:0000256" key="11">
    <source>
        <dbReference type="ARBA" id="ARBA00023115"/>
    </source>
</evidence>
<dbReference type="GO" id="GO:0016740">
    <property type="term" value="F:transferase activity"/>
    <property type="evidence" value="ECO:0007669"/>
    <property type="project" value="UniProtKB-UniRule"/>
</dbReference>
<dbReference type="PANTHER" id="PTHR32154:SF0">
    <property type="entry name" value="PYRUVATE-FLAVODOXIN OXIDOREDUCTASE-RELATED"/>
    <property type="match status" value="1"/>
</dbReference>
<dbReference type="InterPro" id="IPR030373">
    <property type="entry name" value="PABS_CS"/>
</dbReference>
<keyword evidence="5" id="KW-0479">Metal-binding</keyword>
<sequence>DIMTRFGELTGRKYAPFVYHGHPEAERVIIHMGCNTHVTEGVVKGLAARGEKVGMVRVHLFRPFSAEMLVECIPKTVTDICVLDRSKEIGAGGEPLYLDVLAALHSTGRLAGMRSVVGGRAGLCGAELYPSSVQACLTNLAQEKPRNKFIVGINDDVYNTSLALEGPVPFSILHEDTSEALLFGLGADGTVGAARNAISIISDTTPLHTQAFFEFDGKKSGGITQSYLRFGPEPIRAQYAIEEAGYVACHATSYINRYAHRLLRRAKKGAVFVVNAKWSSIEEAAAHMPGSLKKVIAEKEIKLHVVDAYAMAQSVGLGQIINTIMLMFFFKHAVGALVPFETVTQQMKDLSAKLYSKRGEKVVQANVNAIDAACAVVEKCEMTYPAAEWAQCVPEAPMRIEGAPDVFNDVFVPAILMEGDSIPVSKCMQFIRGTFPAGMSKYEKLKAGVKVPQWNSAGCVQCNSCSVVCPHGSIRPFLVKKDETPADSLPADFGMIPFKGKLPSSLAEDKTNVMFRVQVSPDDCRGCGVCVTSCIGKNALEMVEADAASRQVELWDTALSLPKKAEHFKEGSSIKDIQFREPYFEFPGSCPGCPSSSYVRLLTQLYGERMLLASAVGCILVYGHFNYLRPYSTDDKGRGPAVACSLFEDNAEFGWGIAVGSDAKREQLQTFVKASLASEDHGASPAMADALTTWLAASDAEESRKTADAVQSHVAIHTWPERKAVTLDVYVCNFNDDNSSKAEAVFSSLVSAFAPGTQQVNRVMRGEEGKKENALLQTVGTAEHYSADSDVVFEYIGEHAGYGFTTTQQLARVQSPYQLCEVFETQQFGKVFRLDGRLMTSEREEFFYHECMNHPAALCHPEPKSVLIVGGGDGGSAEELLKHPSIERIVMAELDEVVLDVSREHFEAVHHGSLDDPRVEVIIGDGFEYVKNTEERFDFIILDLTDPDTPAFALYSQEFFAMCRDILTHNGIMSMHLGSPVFEPEVVRKNADAMREVFTHVCPMSLYIPLYGSLWCLCTGSMTLNPGAMSASTVEQKIAERGIDRLNWYNPKSHEALFALPTFVARCTDPRDKVEEKPAVSALTPDQMAVYQAKVAEYSASLLKEMTQ</sequence>
<dbReference type="PROSITE" id="PS00198">
    <property type="entry name" value="4FE4S_FER_1"/>
    <property type="match status" value="1"/>
</dbReference>
<evidence type="ECO:0000313" key="19">
    <source>
        <dbReference type="EMBL" id="GIQ81670.1"/>
    </source>
</evidence>
<evidence type="ECO:0000256" key="2">
    <source>
        <dbReference type="ARBA" id="ARBA00007867"/>
    </source>
</evidence>
<dbReference type="Pfam" id="PF17147">
    <property type="entry name" value="PFOR_II"/>
    <property type="match status" value="1"/>
</dbReference>
<dbReference type="InterPro" id="IPR009014">
    <property type="entry name" value="Transketo_C/PFOR_II"/>
</dbReference>
<dbReference type="InterPro" id="IPR003826">
    <property type="entry name" value="AdoMetDC_fam_prok"/>
</dbReference>
<keyword evidence="3" id="KW-0004">4Fe-4S</keyword>
<keyword evidence="7" id="KW-0068">Autocatalytic cleavage</keyword>
<dbReference type="SUPFAM" id="SSF56276">
    <property type="entry name" value="S-adenosylmethionine decarboxylase"/>
    <property type="match status" value="1"/>
</dbReference>
<dbReference type="OrthoDB" id="38125at2759"/>
<evidence type="ECO:0000256" key="7">
    <source>
        <dbReference type="ARBA" id="ARBA00022813"/>
    </source>
</evidence>
<dbReference type="PANTHER" id="PTHR32154">
    <property type="entry name" value="PYRUVATE-FLAVODOXIN OXIDOREDUCTASE-RELATED"/>
    <property type="match status" value="1"/>
</dbReference>
<feature type="domain" description="4Fe-4S ferredoxin-type" evidence="18">
    <location>
        <begin position="450"/>
        <end position="479"/>
    </location>
</feature>
<evidence type="ECO:0000259" key="17">
    <source>
        <dbReference type="PROSITE" id="PS51006"/>
    </source>
</evidence>
<evidence type="ECO:0000256" key="3">
    <source>
        <dbReference type="ARBA" id="ARBA00022485"/>
    </source>
</evidence>
<evidence type="ECO:0000259" key="18">
    <source>
        <dbReference type="PROSITE" id="PS51379"/>
    </source>
</evidence>
<organism evidence="19 20">
    <name type="scientific">Kipferlia bialata</name>
    <dbReference type="NCBI Taxonomy" id="797122"/>
    <lineage>
        <taxon>Eukaryota</taxon>
        <taxon>Metamonada</taxon>
        <taxon>Carpediemonas-like organisms</taxon>
        <taxon>Kipferlia</taxon>
    </lineage>
</organism>
<dbReference type="GO" id="GO:0051539">
    <property type="term" value="F:4 iron, 4 sulfur cluster binding"/>
    <property type="evidence" value="ECO:0007669"/>
    <property type="project" value="UniProtKB-KW"/>
</dbReference>
<dbReference type="Gene3D" id="3.40.50.920">
    <property type="match status" value="1"/>
</dbReference>
<dbReference type="Gene3D" id="3.40.50.970">
    <property type="match status" value="1"/>
</dbReference>
<dbReference type="InterPro" id="IPR001045">
    <property type="entry name" value="Spermi_synthase"/>
</dbReference>
<dbReference type="SUPFAM" id="SSF52518">
    <property type="entry name" value="Thiamin diphosphate-binding fold (THDP-binding)"/>
    <property type="match status" value="1"/>
</dbReference>
<dbReference type="Pfam" id="PF01558">
    <property type="entry name" value="POR"/>
    <property type="match status" value="1"/>
</dbReference>
<dbReference type="Gene3D" id="3.40.920.10">
    <property type="entry name" value="Pyruvate-ferredoxin oxidoreductase, PFOR, domain III"/>
    <property type="match status" value="1"/>
</dbReference>
<dbReference type="NCBIfam" id="NF002010">
    <property type="entry name" value="PRK00811.1"/>
    <property type="match status" value="1"/>
</dbReference>
<dbReference type="InterPro" id="IPR002869">
    <property type="entry name" value="Pyrv_flavodox_OxRed_cen"/>
</dbReference>
<comment type="similarity">
    <text evidence="2">Belongs to the spermidine/spermine synthase family.</text>
</comment>
<dbReference type="Pfam" id="PF12838">
    <property type="entry name" value="Fer4_7"/>
    <property type="match status" value="1"/>
</dbReference>
<dbReference type="GO" id="GO:0016903">
    <property type="term" value="F:oxidoreductase activity, acting on the aldehyde or oxo group of donors"/>
    <property type="evidence" value="ECO:0007669"/>
    <property type="project" value="InterPro"/>
</dbReference>
<dbReference type="HAMAP" id="MF_00198">
    <property type="entry name" value="Spermidine_synth"/>
    <property type="match status" value="1"/>
</dbReference>
<dbReference type="InterPro" id="IPR019456">
    <property type="entry name" value="Pyrv-flavodox_OxRtase_EKR"/>
</dbReference>
<accession>A0A9K3CT82</accession>
<reference evidence="19 20" key="1">
    <citation type="journal article" date="2018" name="PLoS ONE">
        <title>The draft genome of Kipferlia bialata reveals reductive genome evolution in fornicate parasites.</title>
        <authorList>
            <person name="Tanifuji G."/>
            <person name="Takabayashi S."/>
            <person name="Kume K."/>
            <person name="Takagi M."/>
            <person name="Nakayama T."/>
            <person name="Kamikawa R."/>
            <person name="Inagaki Y."/>
            <person name="Hashimoto T."/>
        </authorList>
    </citation>
    <scope>NUCLEOTIDE SEQUENCE [LARGE SCALE GENOMIC DNA]</scope>
    <source>
        <strain evidence="19">NY0173</strain>
    </source>
</reference>
<evidence type="ECO:0000256" key="6">
    <source>
        <dbReference type="ARBA" id="ARBA00022793"/>
    </source>
</evidence>
<dbReference type="InterPro" id="IPR029063">
    <property type="entry name" value="SAM-dependent_MTases_sf"/>
</dbReference>
<name>A0A9K3CT82_9EUKA</name>
<dbReference type="InterPro" id="IPR035246">
    <property type="entry name" value="Spermidine_synt_N"/>
</dbReference>
<evidence type="ECO:0000256" key="16">
    <source>
        <dbReference type="PROSITE-ProRule" id="PRU00354"/>
    </source>
</evidence>
<keyword evidence="8" id="KW-0560">Oxidoreductase</keyword>